<evidence type="ECO:0000313" key="1">
    <source>
        <dbReference type="EMBL" id="KKQ93031.1"/>
    </source>
</evidence>
<comment type="caution">
    <text evidence="1">The sequence shown here is derived from an EMBL/GenBank/DDBJ whole genome shotgun (WGS) entry which is preliminary data.</text>
</comment>
<dbReference type="Proteomes" id="UP000034207">
    <property type="component" value="Unassembled WGS sequence"/>
</dbReference>
<sequence length="475" mass="54328">MESEQLSFRDELHHRSNERKAFEVQLPEVIDDALGRKMVNDGFVEIGQNQEIVVSLNKFQEGPLQSLFPSLKEINEDYVKGEAGSTYFNPIPGLLDYFADKSVITAEDLKLGKDPKPMFYSPKTAQEALDIQQIKEADFYLGFWELSRPGRAYKKEYLETGLSAAAVEIACKAYNPNHGNGFVHNKQLFVYNSQGRTEKITADYFKREDSSYGRIKEFIASPRTFLENNPKLAESSLFKAEWFRKKTDLKGDILKKEIDKNGFVMLLGTRHFIGRNLANNPVYMVSKNYAVVTDFDKEGLERPISYFKIQPKTEREEGFKTLNAGQVDLRPFDTKKMHTQRKDEPEAEYQLRSKELEPVGYLWDLADKIQKETGINIFKVNFSDAQVIGVIAKEFGEEKVIGLIDNYGEDAIKALNSAHYDIDCAKAVMELGKTEHAKEIFEEYSKITDLAEVFSDLTNICRLGRRLLGEPKIFC</sequence>
<proteinExistence type="predicted"/>
<name>A0A0G0PUM3_UNCC2</name>
<dbReference type="STRING" id="1618345.UT18_C0029G0008"/>
<protein>
    <submittedName>
        <fullName evidence="1">Uncharacterized protein</fullName>
    </submittedName>
</protein>
<reference evidence="1 2" key="1">
    <citation type="journal article" date="2015" name="Nature">
        <title>rRNA introns, odd ribosomes, and small enigmatic genomes across a large radiation of phyla.</title>
        <authorList>
            <person name="Brown C.T."/>
            <person name="Hug L.A."/>
            <person name="Thomas B.C."/>
            <person name="Sharon I."/>
            <person name="Castelle C.J."/>
            <person name="Singh A."/>
            <person name="Wilkins M.J."/>
            <person name="Williams K.H."/>
            <person name="Banfield J.F."/>
        </authorList>
    </citation>
    <scope>NUCLEOTIDE SEQUENCE [LARGE SCALE GENOMIC DNA]</scope>
</reference>
<accession>A0A0G0PUM3</accession>
<evidence type="ECO:0000313" key="2">
    <source>
        <dbReference type="Proteomes" id="UP000034207"/>
    </source>
</evidence>
<organism evidence="1 2">
    <name type="scientific">candidate division CPR2 bacterium GW2011_GWC2_39_10</name>
    <dbReference type="NCBI Taxonomy" id="1618345"/>
    <lineage>
        <taxon>Bacteria</taxon>
        <taxon>Bacteria division CPR2</taxon>
    </lineage>
</organism>
<dbReference type="EMBL" id="LBVV01000029">
    <property type="protein sequence ID" value="KKQ93031.1"/>
    <property type="molecule type" value="Genomic_DNA"/>
</dbReference>
<dbReference type="AlphaFoldDB" id="A0A0G0PUM3"/>
<gene>
    <name evidence="1" type="ORF">UT18_C0029G0008</name>
</gene>